<dbReference type="Pfam" id="PF08281">
    <property type="entry name" value="Sigma70_r4_2"/>
    <property type="match status" value="1"/>
</dbReference>
<dbReference type="InterPro" id="IPR039425">
    <property type="entry name" value="RNA_pol_sigma-70-like"/>
</dbReference>
<dbReference type="CDD" id="cd06171">
    <property type="entry name" value="Sigma70_r4"/>
    <property type="match status" value="1"/>
</dbReference>
<dbReference type="NCBIfam" id="TIGR02937">
    <property type="entry name" value="sigma70-ECF"/>
    <property type="match status" value="1"/>
</dbReference>
<keyword evidence="3" id="KW-0731">Sigma factor</keyword>
<organism evidence="7 8">
    <name type="scientific">Paenibacillus vulneris</name>
    <dbReference type="NCBI Taxonomy" id="1133364"/>
    <lineage>
        <taxon>Bacteria</taxon>
        <taxon>Bacillati</taxon>
        <taxon>Bacillota</taxon>
        <taxon>Bacilli</taxon>
        <taxon>Bacillales</taxon>
        <taxon>Paenibacillaceae</taxon>
        <taxon>Paenibacillus</taxon>
    </lineage>
</organism>
<dbReference type="SUPFAM" id="SSF88659">
    <property type="entry name" value="Sigma3 and sigma4 domains of RNA polymerase sigma factors"/>
    <property type="match status" value="1"/>
</dbReference>
<evidence type="ECO:0000256" key="4">
    <source>
        <dbReference type="ARBA" id="ARBA00023163"/>
    </source>
</evidence>
<keyword evidence="2" id="KW-0805">Transcription regulation</keyword>
<dbReference type="PANTHER" id="PTHR43133">
    <property type="entry name" value="RNA POLYMERASE ECF-TYPE SIGMA FACTO"/>
    <property type="match status" value="1"/>
</dbReference>
<evidence type="ECO:0000313" key="7">
    <source>
        <dbReference type="EMBL" id="MFD1221235.1"/>
    </source>
</evidence>
<accession>A0ABW3UNV0</accession>
<feature type="domain" description="RNA polymerase sigma-70 region 2" evidence="5">
    <location>
        <begin position="27"/>
        <end position="91"/>
    </location>
</feature>
<comment type="similarity">
    <text evidence="1">Belongs to the sigma-70 factor family. ECF subfamily.</text>
</comment>
<gene>
    <name evidence="7" type="ORF">ACFQ4B_14010</name>
</gene>
<dbReference type="Pfam" id="PF04542">
    <property type="entry name" value="Sigma70_r2"/>
    <property type="match status" value="1"/>
</dbReference>
<keyword evidence="8" id="KW-1185">Reference proteome</keyword>
<dbReference type="Gene3D" id="1.10.1740.10">
    <property type="match status" value="1"/>
</dbReference>
<sequence>MNEQNLEHWLDRLMTGDEEALEVIYGMTRKKVYGTVGMLVRNKQDVNDIVNEIYYQLWRALPSYDRRRPFLFWLNGIVIRQVNHWRRQSWRRFRLIEKHSRLGEEPQVELPGEALIESEFQRELQETINQLPYKLRIVVIYRFYYDYTYEQIAELLQIPTGTAKSRVHLALKQLRKRFDTELDGEEYQHVFFKKILVHYSITKADGSLVPYEFDTKGRNVLNDGKKNGIQVENPTYQEPGVEGFSVLSFIGTSKPDRLPFYLTDTQGKELDVGIAEKDRPEGVLAFVTSGSKLPPFMYLNVSIDRIGTTKGSWKGQFPIDQSNMTQAK</sequence>
<evidence type="ECO:0000259" key="5">
    <source>
        <dbReference type="Pfam" id="PF04542"/>
    </source>
</evidence>
<dbReference type="NCBIfam" id="NF009195">
    <property type="entry name" value="PRK12543.1"/>
    <property type="match status" value="1"/>
</dbReference>
<evidence type="ECO:0000256" key="2">
    <source>
        <dbReference type="ARBA" id="ARBA00023015"/>
    </source>
</evidence>
<evidence type="ECO:0000259" key="6">
    <source>
        <dbReference type="Pfam" id="PF08281"/>
    </source>
</evidence>
<dbReference type="SUPFAM" id="SSF88946">
    <property type="entry name" value="Sigma2 domain of RNA polymerase sigma factors"/>
    <property type="match status" value="1"/>
</dbReference>
<protein>
    <submittedName>
        <fullName evidence="7">Sigma-70 family RNA polymerase sigma factor</fullName>
    </submittedName>
</protein>
<dbReference type="InterPro" id="IPR013249">
    <property type="entry name" value="RNA_pol_sigma70_r4_t2"/>
</dbReference>
<dbReference type="InterPro" id="IPR036388">
    <property type="entry name" value="WH-like_DNA-bd_sf"/>
</dbReference>
<dbReference type="Proteomes" id="UP001597180">
    <property type="component" value="Unassembled WGS sequence"/>
</dbReference>
<evidence type="ECO:0000256" key="1">
    <source>
        <dbReference type="ARBA" id="ARBA00010641"/>
    </source>
</evidence>
<dbReference type="RefSeq" id="WP_345589991.1">
    <property type="nucleotide sequence ID" value="NZ_BAABJG010000021.1"/>
</dbReference>
<proteinExistence type="inferred from homology"/>
<dbReference type="EMBL" id="JBHTLU010000015">
    <property type="protein sequence ID" value="MFD1221235.1"/>
    <property type="molecule type" value="Genomic_DNA"/>
</dbReference>
<dbReference type="InterPro" id="IPR013325">
    <property type="entry name" value="RNA_pol_sigma_r2"/>
</dbReference>
<dbReference type="InterPro" id="IPR014284">
    <property type="entry name" value="RNA_pol_sigma-70_dom"/>
</dbReference>
<dbReference type="InterPro" id="IPR007627">
    <property type="entry name" value="RNA_pol_sigma70_r2"/>
</dbReference>
<name>A0ABW3UNV0_9BACL</name>
<dbReference type="PANTHER" id="PTHR43133:SF60">
    <property type="entry name" value="RNA POLYMERASE SIGMA FACTOR SIGV"/>
    <property type="match status" value="1"/>
</dbReference>
<feature type="domain" description="RNA polymerase sigma factor 70 region 4 type 2" evidence="6">
    <location>
        <begin position="122"/>
        <end position="174"/>
    </location>
</feature>
<keyword evidence="4" id="KW-0804">Transcription</keyword>
<reference evidence="8" key="1">
    <citation type="journal article" date="2019" name="Int. J. Syst. Evol. Microbiol.">
        <title>The Global Catalogue of Microorganisms (GCM) 10K type strain sequencing project: providing services to taxonomists for standard genome sequencing and annotation.</title>
        <authorList>
            <consortium name="The Broad Institute Genomics Platform"/>
            <consortium name="The Broad Institute Genome Sequencing Center for Infectious Disease"/>
            <person name="Wu L."/>
            <person name="Ma J."/>
        </authorList>
    </citation>
    <scope>NUCLEOTIDE SEQUENCE [LARGE SCALE GENOMIC DNA]</scope>
    <source>
        <strain evidence="8">CCUG 53270</strain>
    </source>
</reference>
<evidence type="ECO:0000256" key="3">
    <source>
        <dbReference type="ARBA" id="ARBA00023082"/>
    </source>
</evidence>
<dbReference type="Gene3D" id="1.10.10.10">
    <property type="entry name" value="Winged helix-like DNA-binding domain superfamily/Winged helix DNA-binding domain"/>
    <property type="match status" value="1"/>
</dbReference>
<comment type="caution">
    <text evidence="7">The sequence shown here is derived from an EMBL/GenBank/DDBJ whole genome shotgun (WGS) entry which is preliminary data.</text>
</comment>
<evidence type="ECO:0000313" key="8">
    <source>
        <dbReference type="Proteomes" id="UP001597180"/>
    </source>
</evidence>
<dbReference type="InterPro" id="IPR013324">
    <property type="entry name" value="RNA_pol_sigma_r3/r4-like"/>
</dbReference>